<dbReference type="PANTHER" id="PTHR30085">
    <property type="entry name" value="AMINO ACID ABC TRANSPORTER PERMEASE"/>
    <property type="match status" value="1"/>
</dbReference>
<comment type="caution">
    <text evidence="6">The sequence shown here is derived from an EMBL/GenBank/DDBJ whole genome shotgun (WGS) entry which is preliminary data.</text>
</comment>
<feature type="chain" id="PRO_5024318852" evidence="4">
    <location>
        <begin position="21"/>
        <end position="336"/>
    </location>
</feature>
<sequence length="336" mass="35985">MPRFPTMLACLLLFATGAHAATLDVVRSRGQLVCGVNTGVAGFSAPDPQGVYRGLDVDYCRAVAAAVLGDPAKVKYVPTTYQTRFVALQSGELDVLARNVTLTLTRETALGLLGVGVDFYDGQGFMVPKATKLTSAKQLDGATVCVLPGSTTELNLGDFARRSNIKIQPVVLNSMDTMVDTYQSGRCDAMTTDASQLAALRVSAMRDPSAHVILPERISKEPLGPFVRRGDEQWAAIAKYVLMGLIAAEELGVTQANVDAMRTSTDPDIRRLLGVEAGLGKALGIEEGWGYRMIKAVGNYGEAFDRNLGRGSPIGLDRGLNDLWTRGGLMYALPLR</sequence>
<gene>
    <name evidence="6" type="ORF">F1189_09425</name>
</gene>
<dbReference type="SUPFAM" id="SSF53850">
    <property type="entry name" value="Periplasmic binding protein-like II"/>
    <property type="match status" value="1"/>
</dbReference>
<evidence type="ECO:0000256" key="2">
    <source>
        <dbReference type="ARBA" id="ARBA00022448"/>
    </source>
</evidence>
<evidence type="ECO:0000256" key="1">
    <source>
        <dbReference type="ARBA" id="ARBA00010333"/>
    </source>
</evidence>
<dbReference type="CDD" id="cd13692">
    <property type="entry name" value="PBP2_BztA"/>
    <property type="match status" value="1"/>
</dbReference>
<keyword evidence="2" id="KW-0813">Transport</keyword>
<evidence type="ECO:0000256" key="3">
    <source>
        <dbReference type="ARBA" id="ARBA00022729"/>
    </source>
</evidence>
<dbReference type="EMBL" id="VWPK01000012">
    <property type="protein sequence ID" value="KAA5612388.1"/>
    <property type="molecule type" value="Genomic_DNA"/>
</dbReference>
<protein>
    <submittedName>
        <fullName evidence="6">Amino acid ABC transporter substrate-binding protein</fullName>
    </submittedName>
</protein>
<dbReference type="Gene3D" id="3.40.190.10">
    <property type="entry name" value="Periplasmic binding protein-like II"/>
    <property type="match status" value="2"/>
</dbReference>
<proteinExistence type="inferred from homology"/>
<organism evidence="6 7">
    <name type="scientific">Rhodovastum atsumiense</name>
    <dbReference type="NCBI Taxonomy" id="504468"/>
    <lineage>
        <taxon>Bacteria</taxon>
        <taxon>Pseudomonadati</taxon>
        <taxon>Pseudomonadota</taxon>
        <taxon>Alphaproteobacteria</taxon>
        <taxon>Acetobacterales</taxon>
        <taxon>Acetobacteraceae</taxon>
        <taxon>Rhodovastum</taxon>
    </lineage>
</organism>
<dbReference type="RefSeq" id="WP_150040487.1">
    <property type="nucleotide sequence ID" value="NZ_OW485601.1"/>
</dbReference>
<dbReference type="Pfam" id="PF00497">
    <property type="entry name" value="SBP_bac_3"/>
    <property type="match status" value="1"/>
</dbReference>
<dbReference type="InterPro" id="IPR051455">
    <property type="entry name" value="Bact_solute-bind_prot3"/>
</dbReference>
<keyword evidence="7" id="KW-1185">Reference proteome</keyword>
<evidence type="ECO:0000256" key="4">
    <source>
        <dbReference type="SAM" id="SignalP"/>
    </source>
</evidence>
<keyword evidence="3 4" id="KW-0732">Signal</keyword>
<dbReference type="InterPro" id="IPR001638">
    <property type="entry name" value="Solute-binding_3/MltF_N"/>
</dbReference>
<name>A0A5M6IYE9_9PROT</name>
<evidence type="ECO:0000259" key="5">
    <source>
        <dbReference type="SMART" id="SM00062"/>
    </source>
</evidence>
<reference evidence="6 7" key="1">
    <citation type="submission" date="2019-09" db="EMBL/GenBank/DDBJ databases">
        <title>Genome sequence of Rhodovastum atsumiense, a diverse member of the Acetobacteraceae family of non-sulfur purple photosynthetic bacteria.</title>
        <authorList>
            <person name="Meyer T."/>
            <person name="Kyndt J."/>
        </authorList>
    </citation>
    <scope>NUCLEOTIDE SEQUENCE [LARGE SCALE GENOMIC DNA]</scope>
    <source>
        <strain evidence="6 7">DSM 21279</strain>
    </source>
</reference>
<accession>A0A5M6IYE9</accession>
<dbReference type="AlphaFoldDB" id="A0A5M6IYE9"/>
<dbReference type="SMART" id="SM00062">
    <property type="entry name" value="PBPb"/>
    <property type="match status" value="1"/>
</dbReference>
<dbReference type="Proteomes" id="UP000325255">
    <property type="component" value="Unassembled WGS sequence"/>
</dbReference>
<dbReference type="PANTHER" id="PTHR30085:SF7">
    <property type="entry name" value="AMINO-ACID ABC TRANSPORTER-BINDING PROTEIN YHDW-RELATED"/>
    <property type="match status" value="1"/>
</dbReference>
<dbReference type="GO" id="GO:0006865">
    <property type="term" value="P:amino acid transport"/>
    <property type="evidence" value="ECO:0007669"/>
    <property type="project" value="TreeGrafter"/>
</dbReference>
<feature type="signal peptide" evidence="4">
    <location>
        <begin position="1"/>
        <end position="20"/>
    </location>
</feature>
<feature type="domain" description="Solute-binding protein family 3/N-terminal" evidence="5">
    <location>
        <begin position="31"/>
        <end position="261"/>
    </location>
</feature>
<evidence type="ECO:0000313" key="6">
    <source>
        <dbReference type="EMBL" id="KAA5612388.1"/>
    </source>
</evidence>
<dbReference type="OrthoDB" id="9777941at2"/>
<evidence type="ECO:0000313" key="7">
    <source>
        <dbReference type="Proteomes" id="UP000325255"/>
    </source>
</evidence>
<comment type="similarity">
    <text evidence="1">Belongs to the bacterial solute-binding protein 3 family.</text>
</comment>